<keyword evidence="3" id="KW-1003">Cell membrane</keyword>
<evidence type="ECO:0000256" key="1">
    <source>
        <dbReference type="ARBA" id="ARBA00004651"/>
    </source>
</evidence>
<comment type="subcellular location">
    <subcellularLocation>
        <location evidence="1">Cell membrane</location>
        <topology evidence="1">Multi-pass membrane protein</topology>
    </subcellularLocation>
</comment>
<evidence type="ECO:0000256" key="2">
    <source>
        <dbReference type="ARBA" id="ARBA00008685"/>
    </source>
</evidence>
<dbReference type="GO" id="GO:0015276">
    <property type="term" value="F:ligand-gated monoatomic ion channel activity"/>
    <property type="evidence" value="ECO:0007669"/>
    <property type="project" value="InterPro"/>
</dbReference>
<feature type="region of interest" description="Disordered" evidence="9">
    <location>
        <begin position="489"/>
        <end position="519"/>
    </location>
</feature>
<keyword evidence="6 10" id="KW-0472">Membrane</keyword>
<sequence>MNPSCNSLNGKHLRVKWSTLKIGLHYICYQIVSKPGWSGNPKGLPGPLKGGVILECLTSRFNFTYEMMRINDSSLEPQGNKKGLFNYLWDQVECRPNGFLTLKDFECDLLLQDVVPSYRYHKLIDITVPWVYTSSAILMPVPVDSSFNINALIKPFQWPIWLGVGISIVCVIFVLKFLQRYQEKLFESASNHGDGVRLAHKERTGKQYLYVFGNLMSQGGPCSSKRLPFRIVAGIWTLAAFIFVQAYNSTLFTYLVTPMKHSLINSPYDIPESKEVRLLVKKGSPMDTALSIKNNTNEFNRKLGERVDYYPDSRCYPVSQCISMLTPGSNNVYLDAFNYHKDIIRAEFKKTKKCNLQLLAKEGFSTVMGSFALPKHTEYTKTVNQGLLEIMQAGLVDYWDVWFRPMPPQCQGNIKSVNPPNTKALKTNNKSPALTLRNLTGAFIVLCFGLGVSCLVFLCELITSLLNRPNRLMQETRINSVEIALSSQDNSPVQSSTKPQIARSNSLKMSPQSIPRTSM</sequence>
<dbReference type="GO" id="GO:0050906">
    <property type="term" value="P:detection of stimulus involved in sensory perception"/>
    <property type="evidence" value="ECO:0007669"/>
    <property type="project" value="UniProtKB-ARBA"/>
</dbReference>
<dbReference type="OrthoDB" id="8182981at2759"/>
<evidence type="ECO:0000256" key="4">
    <source>
        <dbReference type="ARBA" id="ARBA00022692"/>
    </source>
</evidence>
<evidence type="ECO:0000259" key="11">
    <source>
        <dbReference type="Pfam" id="PF00060"/>
    </source>
</evidence>
<dbReference type="InParanoid" id="E9FZ78"/>
<dbReference type="SUPFAM" id="SSF53850">
    <property type="entry name" value="Periplasmic binding protein-like II"/>
    <property type="match status" value="1"/>
</dbReference>
<protein>
    <recommendedName>
        <fullName evidence="11">Ionotropic glutamate receptor C-terminal domain-containing protein</fullName>
    </recommendedName>
</protein>
<evidence type="ECO:0000256" key="6">
    <source>
        <dbReference type="ARBA" id="ARBA00023136"/>
    </source>
</evidence>
<dbReference type="InterPro" id="IPR001320">
    <property type="entry name" value="Iontro_rcpt_C"/>
</dbReference>
<feature type="transmembrane region" description="Helical" evidence="10">
    <location>
        <begin position="158"/>
        <end position="178"/>
    </location>
</feature>
<dbReference type="eggNOG" id="KOG1052">
    <property type="taxonomic scope" value="Eukaryota"/>
</dbReference>
<dbReference type="Pfam" id="PF00060">
    <property type="entry name" value="Lig_chan"/>
    <property type="match status" value="1"/>
</dbReference>
<feature type="transmembrane region" description="Helical" evidence="10">
    <location>
        <begin position="227"/>
        <end position="247"/>
    </location>
</feature>
<keyword evidence="4 10" id="KW-0812">Transmembrane</keyword>
<name>E9FZ78_DAPPU</name>
<evidence type="ECO:0000313" key="12">
    <source>
        <dbReference type="EMBL" id="EFX87007.1"/>
    </source>
</evidence>
<evidence type="ECO:0000256" key="7">
    <source>
        <dbReference type="ARBA" id="ARBA00023170"/>
    </source>
</evidence>
<dbReference type="AlphaFoldDB" id="E9FZ78"/>
<dbReference type="FunCoup" id="E9FZ78">
    <property type="interactions" value="63"/>
</dbReference>
<dbReference type="KEGG" id="dpx:DAPPUDRAFT_312495"/>
<dbReference type="PANTHER" id="PTHR42643:SF24">
    <property type="entry name" value="IONOTROPIC RECEPTOR 60A"/>
    <property type="match status" value="1"/>
</dbReference>
<keyword evidence="8" id="KW-0325">Glycoprotein</keyword>
<dbReference type="Proteomes" id="UP000000305">
    <property type="component" value="Unassembled WGS sequence"/>
</dbReference>
<evidence type="ECO:0000256" key="5">
    <source>
        <dbReference type="ARBA" id="ARBA00022989"/>
    </source>
</evidence>
<dbReference type="PANTHER" id="PTHR42643">
    <property type="entry name" value="IONOTROPIC RECEPTOR 20A-RELATED"/>
    <property type="match status" value="1"/>
</dbReference>
<dbReference type="InterPro" id="IPR052192">
    <property type="entry name" value="Insect_Ionotropic_Sensory_Rcpt"/>
</dbReference>
<gene>
    <name evidence="12" type="ORF">DAPPUDRAFT_312495</name>
</gene>
<reference evidence="12 13" key="1">
    <citation type="journal article" date="2011" name="Science">
        <title>The ecoresponsive genome of Daphnia pulex.</title>
        <authorList>
            <person name="Colbourne J.K."/>
            <person name="Pfrender M.E."/>
            <person name="Gilbert D."/>
            <person name="Thomas W.K."/>
            <person name="Tucker A."/>
            <person name="Oakley T.H."/>
            <person name="Tokishita S."/>
            <person name="Aerts A."/>
            <person name="Arnold G.J."/>
            <person name="Basu M.K."/>
            <person name="Bauer D.J."/>
            <person name="Caceres C.E."/>
            <person name="Carmel L."/>
            <person name="Casola C."/>
            <person name="Choi J.H."/>
            <person name="Detter J.C."/>
            <person name="Dong Q."/>
            <person name="Dusheyko S."/>
            <person name="Eads B.D."/>
            <person name="Frohlich T."/>
            <person name="Geiler-Samerotte K.A."/>
            <person name="Gerlach D."/>
            <person name="Hatcher P."/>
            <person name="Jogdeo S."/>
            <person name="Krijgsveld J."/>
            <person name="Kriventseva E.V."/>
            <person name="Kultz D."/>
            <person name="Laforsch C."/>
            <person name="Lindquist E."/>
            <person name="Lopez J."/>
            <person name="Manak J.R."/>
            <person name="Muller J."/>
            <person name="Pangilinan J."/>
            <person name="Patwardhan R.P."/>
            <person name="Pitluck S."/>
            <person name="Pritham E.J."/>
            <person name="Rechtsteiner A."/>
            <person name="Rho M."/>
            <person name="Rogozin I.B."/>
            <person name="Sakarya O."/>
            <person name="Salamov A."/>
            <person name="Schaack S."/>
            <person name="Shapiro H."/>
            <person name="Shiga Y."/>
            <person name="Skalitzky C."/>
            <person name="Smith Z."/>
            <person name="Souvorov A."/>
            <person name="Sung W."/>
            <person name="Tang Z."/>
            <person name="Tsuchiya D."/>
            <person name="Tu H."/>
            <person name="Vos H."/>
            <person name="Wang M."/>
            <person name="Wolf Y.I."/>
            <person name="Yamagata H."/>
            <person name="Yamada T."/>
            <person name="Ye Y."/>
            <person name="Shaw J.R."/>
            <person name="Andrews J."/>
            <person name="Crease T.J."/>
            <person name="Tang H."/>
            <person name="Lucas S.M."/>
            <person name="Robertson H.M."/>
            <person name="Bork P."/>
            <person name="Koonin E.V."/>
            <person name="Zdobnov E.M."/>
            <person name="Grigoriev I.V."/>
            <person name="Lynch M."/>
            <person name="Boore J.L."/>
        </authorList>
    </citation>
    <scope>NUCLEOTIDE SEQUENCE [LARGE SCALE GENOMIC DNA]</scope>
</reference>
<comment type="similarity">
    <text evidence="2">Belongs to the glutamate-gated ion channel (TC 1.A.10.1) family.</text>
</comment>
<feature type="transmembrane region" description="Helical" evidence="10">
    <location>
        <begin position="439"/>
        <end position="463"/>
    </location>
</feature>
<organism evidence="12 13">
    <name type="scientific">Daphnia pulex</name>
    <name type="common">Water flea</name>
    <dbReference type="NCBI Taxonomy" id="6669"/>
    <lineage>
        <taxon>Eukaryota</taxon>
        <taxon>Metazoa</taxon>
        <taxon>Ecdysozoa</taxon>
        <taxon>Arthropoda</taxon>
        <taxon>Crustacea</taxon>
        <taxon>Branchiopoda</taxon>
        <taxon>Diplostraca</taxon>
        <taxon>Cladocera</taxon>
        <taxon>Anomopoda</taxon>
        <taxon>Daphniidae</taxon>
        <taxon>Daphnia</taxon>
    </lineage>
</organism>
<dbReference type="PhylomeDB" id="E9FZ78"/>
<keyword evidence="13" id="KW-1185">Reference proteome</keyword>
<dbReference type="Gene3D" id="1.10.287.70">
    <property type="match status" value="1"/>
</dbReference>
<evidence type="ECO:0000313" key="13">
    <source>
        <dbReference type="Proteomes" id="UP000000305"/>
    </source>
</evidence>
<proteinExistence type="inferred from homology"/>
<dbReference type="GO" id="GO:0005886">
    <property type="term" value="C:plasma membrane"/>
    <property type="evidence" value="ECO:0007669"/>
    <property type="project" value="UniProtKB-SubCell"/>
</dbReference>
<evidence type="ECO:0000256" key="8">
    <source>
        <dbReference type="ARBA" id="ARBA00023180"/>
    </source>
</evidence>
<keyword evidence="5 10" id="KW-1133">Transmembrane helix</keyword>
<keyword evidence="7" id="KW-0675">Receptor</keyword>
<evidence type="ECO:0000256" key="10">
    <source>
        <dbReference type="SAM" id="Phobius"/>
    </source>
</evidence>
<accession>E9FZ78</accession>
<dbReference type="EMBL" id="GL732528">
    <property type="protein sequence ID" value="EFX87007.1"/>
    <property type="molecule type" value="Genomic_DNA"/>
</dbReference>
<evidence type="ECO:0000256" key="3">
    <source>
        <dbReference type="ARBA" id="ARBA00022475"/>
    </source>
</evidence>
<feature type="domain" description="Ionotropic glutamate receptor C-terminal" evidence="11">
    <location>
        <begin position="158"/>
        <end position="450"/>
    </location>
</feature>
<dbReference type="FunFam" id="1.10.287.70:FF:000302">
    <property type="entry name" value="Uncharacterized protein"/>
    <property type="match status" value="1"/>
</dbReference>
<dbReference type="HOGENOM" id="CLU_007257_4_2_1"/>
<evidence type="ECO:0000256" key="9">
    <source>
        <dbReference type="SAM" id="MobiDB-lite"/>
    </source>
</evidence>